<dbReference type="EMBL" id="BARV01015564">
    <property type="protein sequence ID" value="GAI31638.1"/>
    <property type="molecule type" value="Genomic_DNA"/>
</dbReference>
<gene>
    <name evidence="1" type="ORF">S06H3_26884</name>
</gene>
<dbReference type="AlphaFoldDB" id="X1MK30"/>
<comment type="caution">
    <text evidence="1">The sequence shown here is derived from an EMBL/GenBank/DDBJ whole genome shotgun (WGS) entry which is preliminary data.</text>
</comment>
<evidence type="ECO:0000313" key="1">
    <source>
        <dbReference type="EMBL" id="GAI31638.1"/>
    </source>
</evidence>
<sequence>MHPACFQYFRFTVISEFDKSTGGPLFTELEPDTEGISRS</sequence>
<proteinExistence type="predicted"/>
<organism evidence="1">
    <name type="scientific">marine sediment metagenome</name>
    <dbReference type="NCBI Taxonomy" id="412755"/>
    <lineage>
        <taxon>unclassified sequences</taxon>
        <taxon>metagenomes</taxon>
        <taxon>ecological metagenomes</taxon>
    </lineage>
</organism>
<protein>
    <submittedName>
        <fullName evidence="1">Uncharacterized protein</fullName>
    </submittedName>
</protein>
<accession>X1MK30</accession>
<name>X1MK30_9ZZZZ</name>
<reference evidence="1" key="1">
    <citation type="journal article" date="2014" name="Front. Microbiol.">
        <title>High frequency of phylogenetically diverse reductive dehalogenase-homologous genes in deep subseafloor sedimentary metagenomes.</title>
        <authorList>
            <person name="Kawai M."/>
            <person name="Futagami T."/>
            <person name="Toyoda A."/>
            <person name="Takaki Y."/>
            <person name="Nishi S."/>
            <person name="Hori S."/>
            <person name="Arai W."/>
            <person name="Tsubouchi T."/>
            <person name="Morono Y."/>
            <person name="Uchiyama I."/>
            <person name="Ito T."/>
            <person name="Fujiyama A."/>
            <person name="Inagaki F."/>
            <person name="Takami H."/>
        </authorList>
    </citation>
    <scope>NUCLEOTIDE SEQUENCE</scope>
    <source>
        <strain evidence="1">Expedition CK06-06</strain>
    </source>
</reference>